<dbReference type="PANTHER" id="PTHR31326:SF1">
    <property type="entry name" value="PROTEIN CLT2, CHLOROPLASTIC"/>
    <property type="match status" value="1"/>
</dbReference>
<protein>
    <recommendedName>
        <fullName evidence="10">Chloroquine resistance transporter</fullName>
    </recommendedName>
</protein>
<feature type="transmembrane region" description="Helical" evidence="7">
    <location>
        <begin position="336"/>
        <end position="360"/>
    </location>
</feature>
<dbReference type="AlphaFoldDB" id="A0AAD9G6L4"/>
<evidence type="ECO:0000256" key="1">
    <source>
        <dbReference type="ARBA" id="ARBA00004141"/>
    </source>
</evidence>
<name>A0AAD9G6L4_BABDI</name>
<evidence type="ECO:0000256" key="6">
    <source>
        <dbReference type="ARBA" id="ARBA00023136"/>
    </source>
</evidence>
<organism evidence="8 9">
    <name type="scientific">Babesia divergens</name>
    <dbReference type="NCBI Taxonomy" id="32595"/>
    <lineage>
        <taxon>Eukaryota</taxon>
        <taxon>Sar</taxon>
        <taxon>Alveolata</taxon>
        <taxon>Apicomplexa</taxon>
        <taxon>Aconoidasida</taxon>
        <taxon>Piroplasmida</taxon>
        <taxon>Babesiidae</taxon>
        <taxon>Babesia</taxon>
    </lineage>
</organism>
<feature type="transmembrane region" description="Helical" evidence="7">
    <location>
        <begin position="380"/>
        <end position="398"/>
    </location>
</feature>
<evidence type="ECO:0000313" key="8">
    <source>
        <dbReference type="EMBL" id="KAK1932791.1"/>
    </source>
</evidence>
<evidence type="ECO:0000256" key="5">
    <source>
        <dbReference type="ARBA" id="ARBA00022989"/>
    </source>
</evidence>
<evidence type="ECO:0000256" key="2">
    <source>
        <dbReference type="ARBA" id="ARBA00006690"/>
    </source>
</evidence>
<accession>A0AAD9G6L4</accession>
<dbReference type="EMBL" id="JAHBMH010000073">
    <property type="protein sequence ID" value="KAK1932791.1"/>
    <property type="molecule type" value="Genomic_DNA"/>
</dbReference>
<dbReference type="PANTHER" id="PTHR31326">
    <property type="entry name" value="PROTEIN CLT2, CHLOROPLASTIC"/>
    <property type="match status" value="1"/>
</dbReference>
<feature type="transmembrane region" description="Helical" evidence="7">
    <location>
        <begin position="67"/>
        <end position="85"/>
    </location>
</feature>
<keyword evidence="6 7" id="KW-0472">Membrane</keyword>
<dbReference type="InterPro" id="IPR013936">
    <property type="entry name" value="CRT-like"/>
</dbReference>
<reference evidence="8" key="1">
    <citation type="journal article" date="2014" name="Nucleic Acids Res.">
        <title>The evolutionary dynamics of variant antigen genes in Babesia reveal a history of genomic innovation underlying host-parasite interaction.</title>
        <authorList>
            <person name="Jackson A.P."/>
            <person name="Otto T.D."/>
            <person name="Darby A."/>
            <person name="Ramaprasad A."/>
            <person name="Xia D."/>
            <person name="Echaide I.E."/>
            <person name="Farber M."/>
            <person name="Gahlot S."/>
            <person name="Gamble J."/>
            <person name="Gupta D."/>
            <person name="Gupta Y."/>
            <person name="Jackson L."/>
            <person name="Malandrin L."/>
            <person name="Malas T.B."/>
            <person name="Moussa E."/>
            <person name="Nair M."/>
            <person name="Reid A.J."/>
            <person name="Sanders M."/>
            <person name="Sharma J."/>
            <person name="Tracey A."/>
            <person name="Quail M.A."/>
            <person name="Weir W."/>
            <person name="Wastling J.M."/>
            <person name="Hall N."/>
            <person name="Willadsen P."/>
            <person name="Lingelbach K."/>
            <person name="Shiels B."/>
            <person name="Tait A."/>
            <person name="Berriman M."/>
            <person name="Allred D.R."/>
            <person name="Pain A."/>
        </authorList>
    </citation>
    <scope>NUCLEOTIDE SEQUENCE</scope>
    <source>
        <strain evidence="8">1802A</strain>
    </source>
</reference>
<reference evidence="8" key="2">
    <citation type="submission" date="2021-05" db="EMBL/GenBank/DDBJ databases">
        <authorList>
            <person name="Pain A."/>
        </authorList>
    </citation>
    <scope>NUCLEOTIDE SEQUENCE</scope>
    <source>
        <strain evidence="8">1802A</strain>
    </source>
</reference>
<proteinExistence type="inferred from homology"/>
<comment type="subcellular location">
    <subcellularLocation>
        <location evidence="1">Membrane</location>
        <topology evidence="1">Multi-pass membrane protein</topology>
    </subcellularLocation>
</comment>
<keyword evidence="5 7" id="KW-1133">Transmembrane helix</keyword>
<evidence type="ECO:0008006" key="10">
    <source>
        <dbReference type="Google" id="ProtNLM"/>
    </source>
</evidence>
<gene>
    <name evidence="8" type="ORF">X943_000814</name>
</gene>
<evidence type="ECO:0000256" key="4">
    <source>
        <dbReference type="ARBA" id="ARBA00022692"/>
    </source>
</evidence>
<keyword evidence="9" id="KW-1185">Reference proteome</keyword>
<dbReference type="Pfam" id="PF08627">
    <property type="entry name" value="CRT-like"/>
    <property type="match status" value="1"/>
</dbReference>
<comment type="caution">
    <text evidence="8">The sequence shown here is derived from an EMBL/GenBank/DDBJ whole genome shotgun (WGS) entry which is preliminary data.</text>
</comment>
<feature type="transmembrane region" description="Helical" evidence="7">
    <location>
        <begin position="105"/>
        <end position="122"/>
    </location>
</feature>
<evidence type="ECO:0000313" key="9">
    <source>
        <dbReference type="Proteomes" id="UP001195914"/>
    </source>
</evidence>
<keyword evidence="4 7" id="KW-0812">Transmembrane</keyword>
<dbReference type="Proteomes" id="UP001195914">
    <property type="component" value="Unassembled WGS sequence"/>
</dbReference>
<comment type="similarity">
    <text evidence="2">Belongs to the CRT-like transporter family.</text>
</comment>
<keyword evidence="3" id="KW-0813">Transport</keyword>
<evidence type="ECO:0000256" key="3">
    <source>
        <dbReference type="ARBA" id="ARBA00022448"/>
    </source>
</evidence>
<sequence>MIYHGQDSEDSSVVWGHDGTNALASDSSSIRGIIGEPRDGSTADWGLPSRAVAIASNMAHFLRKKQLIIASVVYVIMDVFLTVYYKMVMDHTSNYTLVTMETLTMFIFVVFSVIYAACKYLLPQYMERPFNYRPLLTLSLLDILSNGLSALGSARTSGILLTMLGQIIIPLTMFSSKLMLGKHYNGYQYLGAFMIVTFVAIKEVTLPPSSESNDLKSNIIFLTASVPDSIAASIRSAQYSSESFHLIKYQHFASASQFVMGIPIFAVLMANQLTRPELGFLGGIMHDIKAGLACLYLGHNTIIDQCGSPGLPGCDNCEGGLKVLALYMLTNIIIRLAYIVIMMHGAVTLTFLLGALKVPLCSIAFSIPFISGESASQFDITDVYCFLGIMCSLFIYGIGSRLLTSSHSAAAEPMLQEFDRSDCSLFERSTQSSIETRV</sequence>
<evidence type="ECO:0000256" key="7">
    <source>
        <dbReference type="SAM" id="Phobius"/>
    </source>
</evidence>
<dbReference type="GO" id="GO:0016020">
    <property type="term" value="C:membrane"/>
    <property type="evidence" value="ECO:0007669"/>
    <property type="project" value="UniProtKB-SubCell"/>
</dbReference>